<keyword evidence="8 10" id="KW-0676">Redox-active center</keyword>
<keyword evidence="6" id="KW-0560">Oxidoreductase</keyword>
<dbReference type="InterPro" id="IPR044141">
    <property type="entry name" value="AhpF_NTD_C"/>
</dbReference>
<dbReference type="InterPro" id="IPR036249">
    <property type="entry name" value="Thioredoxin-like_sf"/>
</dbReference>
<evidence type="ECO:0000256" key="7">
    <source>
        <dbReference type="ARBA" id="ARBA00023157"/>
    </source>
</evidence>
<comment type="subunit">
    <text evidence="2">Homodimer.</text>
</comment>
<keyword evidence="9" id="KW-0521">NADP</keyword>
<comment type="similarity">
    <text evidence="1">Belongs to the class-II pyridine nucleotide-disulfide oxidoreductase family.</text>
</comment>
<dbReference type="PRINTS" id="PR00368">
    <property type="entry name" value="FADPNR"/>
</dbReference>
<dbReference type="GO" id="GO:0032991">
    <property type="term" value="C:protein-containing complex"/>
    <property type="evidence" value="ECO:0007669"/>
    <property type="project" value="UniProtKB-ARBA"/>
</dbReference>
<dbReference type="GO" id="GO:0051287">
    <property type="term" value="F:NAD binding"/>
    <property type="evidence" value="ECO:0007669"/>
    <property type="project" value="InterPro"/>
</dbReference>
<dbReference type="InterPro" id="IPR044142">
    <property type="entry name" value="AhpF_NTD_N"/>
</dbReference>
<feature type="disulfide bond" description="Redox-active" evidence="10">
    <location>
        <begin position="344"/>
        <end position="347"/>
    </location>
</feature>
<dbReference type="Gene3D" id="3.40.30.80">
    <property type="match status" value="1"/>
</dbReference>
<dbReference type="GO" id="GO:0005829">
    <property type="term" value="C:cytosol"/>
    <property type="evidence" value="ECO:0007669"/>
    <property type="project" value="UniProtKB-ARBA"/>
</dbReference>
<dbReference type="PROSITE" id="PS51354">
    <property type="entry name" value="GLUTAREDOXIN_2"/>
    <property type="match status" value="1"/>
</dbReference>
<dbReference type="Gene3D" id="3.50.50.60">
    <property type="entry name" value="FAD/NAD(P)-binding domain"/>
    <property type="match status" value="2"/>
</dbReference>
<gene>
    <name evidence="13" type="ORF">Gxy13693_018_079</name>
</gene>
<dbReference type="RefSeq" id="WP_048855928.1">
    <property type="nucleotide sequence ID" value="NZ_BANJ01000018.1"/>
</dbReference>
<dbReference type="Pfam" id="PF13192">
    <property type="entry name" value="Thioredoxin_3"/>
    <property type="match status" value="1"/>
</dbReference>
<dbReference type="InterPro" id="IPR036188">
    <property type="entry name" value="FAD/NAD-bd_sf"/>
</dbReference>
<feature type="binding site" evidence="9">
    <location>
        <begin position="213"/>
        <end position="228"/>
    </location>
    <ligand>
        <name>FAD</name>
        <dbReference type="ChEBI" id="CHEBI:57692"/>
    </ligand>
</feature>
<evidence type="ECO:0000259" key="11">
    <source>
        <dbReference type="Pfam" id="PF07992"/>
    </source>
</evidence>
<reference evidence="13 14" key="1">
    <citation type="submission" date="2012-11" db="EMBL/GenBank/DDBJ databases">
        <title>Whole genome sequence of Gluconacetobacter xylinus NBRC 13693.</title>
        <authorList>
            <person name="Azuma Y."/>
            <person name="Higashiura N."/>
            <person name="Hirakawa H."/>
            <person name="Matsushita K."/>
        </authorList>
    </citation>
    <scope>NUCLEOTIDE SEQUENCE [LARGE SCALE GENOMIC DNA]</scope>
    <source>
        <strain evidence="13 14">NBRC 13693</strain>
    </source>
</reference>
<dbReference type="InterPro" id="IPR012081">
    <property type="entry name" value="Alkyl_hydroperoxide_Rdtase_suF"/>
</dbReference>
<feature type="binding site" evidence="9">
    <location>
        <begin position="476"/>
        <end position="486"/>
    </location>
    <ligand>
        <name>FAD</name>
        <dbReference type="ChEBI" id="CHEBI:57692"/>
    </ligand>
</feature>
<name>A0A0D6Q750_KOMXY</name>
<dbReference type="EMBL" id="BANJ01000018">
    <property type="protein sequence ID" value="GAN99254.1"/>
    <property type="molecule type" value="Genomic_DNA"/>
</dbReference>
<evidence type="ECO:0000313" key="13">
    <source>
        <dbReference type="EMBL" id="GAN99254.1"/>
    </source>
</evidence>
<dbReference type="FunFam" id="3.50.50.60:FF:000007">
    <property type="entry name" value="Alkyl hydroperoxide reductase, F subunit"/>
    <property type="match status" value="1"/>
</dbReference>
<dbReference type="GO" id="GO:0050660">
    <property type="term" value="F:flavin adenine dinucleotide binding"/>
    <property type="evidence" value="ECO:0007669"/>
    <property type="project" value="InterPro"/>
</dbReference>
<dbReference type="InterPro" id="IPR023753">
    <property type="entry name" value="FAD/NAD-binding_dom"/>
</dbReference>
<dbReference type="GO" id="GO:0102039">
    <property type="term" value="F:NADH-dependent peroxiredoxin activity"/>
    <property type="evidence" value="ECO:0007669"/>
    <property type="project" value="InterPro"/>
</dbReference>
<evidence type="ECO:0000256" key="1">
    <source>
        <dbReference type="ARBA" id="ARBA00009333"/>
    </source>
</evidence>
<keyword evidence="7 10" id="KW-1015">Disulfide bond</keyword>
<feature type="domain" description="Thioredoxin-like fold" evidence="12">
    <location>
        <begin position="126"/>
        <end position="192"/>
    </location>
</feature>
<evidence type="ECO:0000256" key="6">
    <source>
        <dbReference type="ARBA" id="ARBA00023002"/>
    </source>
</evidence>
<dbReference type="InterPro" id="IPR012336">
    <property type="entry name" value="Thioredoxin-like_fold"/>
</dbReference>
<dbReference type="GO" id="GO:0016668">
    <property type="term" value="F:oxidoreductase activity, acting on a sulfur group of donors, NAD(P) as acceptor"/>
    <property type="evidence" value="ECO:0007669"/>
    <property type="project" value="UniProtKB-ARBA"/>
</dbReference>
<evidence type="ECO:0000256" key="5">
    <source>
        <dbReference type="ARBA" id="ARBA00022827"/>
    </source>
</evidence>
<evidence type="ECO:0000256" key="4">
    <source>
        <dbReference type="ARBA" id="ARBA00022630"/>
    </source>
</evidence>
<evidence type="ECO:0000256" key="3">
    <source>
        <dbReference type="ARBA" id="ARBA00018719"/>
    </source>
</evidence>
<dbReference type="PIRSF" id="PIRSF000238">
    <property type="entry name" value="AhpF"/>
    <property type="match status" value="1"/>
</dbReference>
<dbReference type="SUPFAM" id="SSF52833">
    <property type="entry name" value="Thioredoxin-like"/>
    <property type="match status" value="2"/>
</dbReference>
<feature type="domain" description="FAD/NAD(P)-binding" evidence="11">
    <location>
        <begin position="212"/>
        <end position="502"/>
    </location>
</feature>
<evidence type="ECO:0000256" key="2">
    <source>
        <dbReference type="ARBA" id="ARBA00011738"/>
    </source>
</evidence>
<evidence type="ECO:0000256" key="10">
    <source>
        <dbReference type="PIRSR" id="PIRSR000238-2"/>
    </source>
</evidence>
<organism evidence="13 14">
    <name type="scientific">Komagataeibacter xylinus NBRC 13693</name>
    <dbReference type="NCBI Taxonomy" id="1234668"/>
    <lineage>
        <taxon>Bacteria</taxon>
        <taxon>Pseudomonadati</taxon>
        <taxon>Pseudomonadota</taxon>
        <taxon>Alphaproteobacteria</taxon>
        <taxon>Acetobacterales</taxon>
        <taxon>Acetobacteraceae</taxon>
        <taxon>Komagataeibacter</taxon>
    </lineage>
</organism>
<dbReference type="NCBIfam" id="TIGR03140">
    <property type="entry name" value="AhpF"/>
    <property type="match status" value="1"/>
</dbReference>
<dbReference type="PANTHER" id="PTHR48105">
    <property type="entry name" value="THIOREDOXIN REDUCTASE 1-RELATED-RELATED"/>
    <property type="match status" value="1"/>
</dbReference>
<accession>A0A0D6Q750</accession>
<evidence type="ECO:0000259" key="12">
    <source>
        <dbReference type="Pfam" id="PF13192"/>
    </source>
</evidence>
<dbReference type="AlphaFoldDB" id="A0A0D6Q750"/>
<dbReference type="SUPFAM" id="SSF51905">
    <property type="entry name" value="FAD/NAD(P)-binding domain"/>
    <property type="match status" value="1"/>
</dbReference>
<dbReference type="CDD" id="cd03026">
    <property type="entry name" value="AhpF_NTD_C"/>
    <property type="match status" value="1"/>
</dbReference>
<comment type="cofactor">
    <cofactor evidence="9">
        <name>FAD</name>
        <dbReference type="ChEBI" id="CHEBI:57692"/>
    </cofactor>
    <text evidence="9">Binds 1 FAD per subunit.</text>
</comment>
<keyword evidence="5 9" id="KW-0274">FAD</keyword>
<dbReference type="InterPro" id="IPR050097">
    <property type="entry name" value="Ferredoxin-NADP_redctase_2"/>
</dbReference>
<dbReference type="CDD" id="cd02974">
    <property type="entry name" value="AhpF_NTD_N"/>
    <property type="match status" value="1"/>
</dbReference>
<comment type="caution">
    <text evidence="13">The sequence shown here is derived from an EMBL/GenBank/DDBJ whole genome shotgun (WGS) entry which is preliminary data.</text>
</comment>
<evidence type="ECO:0000256" key="9">
    <source>
        <dbReference type="PIRSR" id="PIRSR000238-1"/>
    </source>
</evidence>
<dbReference type="PRINTS" id="PR00469">
    <property type="entry name" value="PNDRDTASEII"/>
</dbReference>
<dbReference type="GO" id="GO:0000302">
    <property type="term" value="P:response to reactive oxygen species"/>
    <property type="evidence" value="ECO:0007669"/>
    <property type="project" value="InterPro"/>
</dbReference>
<keyword evidence="4" id="KW-0285">Flavoprotein</keyword>
<sequence>MLQDPIKTQLKGYLASLAHPIVLEASLDDTPKSREMHELLHEVAALSDKVQVSEAGQATRRPSFVIRRDGTKTQVTFAAIPMGHEFTSFVLAMLQVGGHPPKIPDDVAARIRALPGQYSFETYVALSCQNCPDVVQALNAMCVLNPNIHNVTIDGALFPDEVAARNIMSVPQVYLNGKLFETGRLEIEQILALLDADAPRQAAEKLKDIAPFDVLIIGEGPAGASAAVYAARKGLRTGLVGDRFGGQVMDTAGIENFISIPETDGPKLSAALEAHVRQYDVDIISGQRAKELFPAPQPGGLHGVVLENGAVLHSRTVILATGAHWRHLGVPGEEEYRNKGVAYCPHCDGPFYKGKRVAVAGGGNSGVEAAIDLAGIVAHVTLLQRGSHLKADKVLQDKLHTLSNVTVLTEALTTRIEGNGRNVTGLTYRGGDGADHHIDLEGVFVQIGLLPNTGWLKGTLNLNDFGEIIVNDHCATSIPGVFAAGDATTTPYKQIVIAVGEGATAALSAFDYLIRVPAPAPVPEKLVTA</sequence>
<evidence type="ECO:0000256" key="8">
    <source>
        <dbReference type="ARBA" id="ARBA00023284"/>
    </source>
</evidence>
<protein>
    <recommendedName>
        <fullName evidence="3">Thioredoxin reductase</fullName>
    </recommendedName>
</protein>
<keyword evidence="9" id="KW-0520">NAD</keyword>
<dbReference type="Proteomes" id="UP000032683">
    <property type="component" value="Unassembled WGS sequence"/>
</dbReference>
<dbReference type="Pfam" id="PF07992">
    <property type="entry name" value="Pyr_redox_2"/>
    <property type="match status" value="1"/>
</dbReference>
<proteinExistence type="inferred from homology"/>
<feature type="binding site" evidence="9">
    <location>
        <begin position="356"/>
        <end position="370"/>
    </location>
    <ligand>
        <name>NAD(+)</name>
        <dbReference type="ChEBI" id="CHEBI:57540"/>
    </ligand>
</feature>
<evidence type="ECO:0000313" key="14">
    <source>
        <dbReference type="Proteomes" id="UP000032683"/>
    </source>
</evidence>